<dbReference type="PANTHER" id="PTHR33164">
    <property type="entry name" value="TRANSCRIPTIONAL REGULATOR, MARR FAMILY"/>
    <property type="match status" value="1"/>
</dbReference>
<dbReference type="Proteomes" id="UP000005324">
    <property type="component" value="Unassembled WGS sequence"/>
</dbReference>
<dbReference type="PRINTS" id="PR00598">
    <property type="entry name" value="HTHMARR"/>
</dbReference>
<dbReference type="PANTHER" id="PTHR33164:SF57">
    <property type="entry name" value="MARR-FAMILY TRANSCRIPTIONAL REGULATOR"/>
    <property type="match status" value="1"/>
</dbReference>
<evidence type="ECO:0000313" key="3">
    <source>
        <dbReference type="Proteomes" id="UP000005324"/>
    </source>
</evidence>
<dbReference type="SUPFAM" id="SSF46785">
    <property type="entry name" value="Winged helix' DNA-binding domain"/>
    <property type="match status" value="1"/>
</dbReference>
<sequence length="195" mass="21229">MPSAILILPLPPPCAVWRRAGVFYIVSDEMKSQSDAPAAPPEPDAATLRLEDFLPYRLSVAAEAVSGLFAARYQQRFGLSIPEWRVVAVLGQQGEATTQAVIERTAMDRVRVSRAVIRLEDKGLLERRAVPGDQRARVLRLSRRGRATYAEIVPLARALHASLAMALTEAEQQALGVLLDKIGARTRELAAPAPG</sequence>
<feature type="domain" description="HTH marR-type" evidence="1">
    <location>
        <begin position="51"/>
        <end position="184"/>
    </location>
</feature>
<dbReference type="InterPro" id="IPR036390">
    <property type="entry name" value="WH_DNA-bd_sf"/>
</dbReference>
<dbReference type="InterPro" id="IPR039422">
    <property type="entry name" value="MarR/SlyA-like"/>
</dbReference>
<evidence type="ECO:0000313" key="2">
    <source>
        <dbReference type="EMBL" id="EFH13393.1"/>
    </source>
</evidence>
<evidence type="ECO:0000259" key="1">
    <source>
        <dbReference type="PROSITE" id="PS50995"/>
    </source>
</evidence>
<keyword evidence="3" id="KW-1185">Reference proteome</keyword>
<dbReference type="GO" id="GO:0006950">
    <property type="term" value="P:response to stress"/>
    <property type="evidence" value="ECO:0007669"/>
    <property type="project" value="TreeGrafter"/>
</dbReference>
<dbReference type="HOGENOM" id="CLU_083287_4_1_5"/>
<dbReference type="SMART" id="SM00347">
    <property type="entry name" value="HTH_MARR"/>
    <property type="match status" value="1"/>
</dbReference>
<protein>
    <submittedName>
        <fullName evidence="2">Transcriptional regulator, MarR family</fullName>
    </submittedName>
</protein>
<dbReference type="InterPro" id="IPR000835">
    <property type="entry name" value="HTH_MarR-typ"/>
</dbReference>
<dbReference type="AlphaFoldDB" id="D5RH27"/>
<dbReference type="InterPro" id="IPR036388">
    <property type="entry name" value="WH-like_DNA-bd_sf"/>
</dbReference>
<dbReference type="GO" id="GO:0003700">
    <property type="term" value="F:DNA-binding transcription factor activity"/>
    <property type="evidence" value="ECO:0007669"/>
    <property type="project" value="InterPro"/>
</dbReference>
<organism evidence="2 3">
    <name type="scientific">Pseudoroseomonas cervicalis ATCC 49957</name>
    <dbReference type="NCBI Taxonomy" id="525371"/>
    <lineage>
        <taxon>Bacteria</taxon>
        <taxon>Pseudomonadati</taxon>
        <taxon>Pseudomonadota</taxon>
        <taxon>Alphaproteobacteria</taxon>
        <taxon>Acetobacterales</taxon>
        <taxon>Roseomonadaceae</taxon>
        <taxon>Roseomonas</taxon>
    </lineage>
</organism>
<dbReference type="Gene3D" id="1.10.10.10">
    <property type="entry name" value="Winged helix-like DNA-binding domain superfamily/Winged helix DNA-binding domain"/>
    <property type="match status" value="1"/>
</dbReference>
<name>D5RH27_9PROT</name>
<reference evidence="2 3" key="1">
    <citation type="submission" date="2010-04" db="EMBL/GenBank/DDBJ databases">
        <authorList>
            <person name="Qin X."/>
            <person name="Bachman B."/>
            <person name="Battles P."/>
            <person name="Bell A."/>
            <person name="Bess C."/>
            <person name="Bickham C."/>
            <person name="Chaboub L."/>
            <person name="Chen D."/>
            <person name="Coyle M."/>
            <person name="Deiros D.R."/>
            <person name="Dinh H."/>
            <person name="Forbes L."/>
            <person name="Fowler G."/>
            <person name="Francisco L."/>
            <person name="Fu Q."/>
            <person name="Gubbala S."/>
            <person name="Hale W."/>
            <person name="Han Y."/>
            <person name="Hemphill L."/>
            <person name="Highlander S.K."/>
            <person name="Hirani K."/>
            <person name="Hogues M."/>
            <person name="Jackson L."/>
            <person name="Jakkamsetti A."/>
            <person name="Javaid M."/>
            <person name="Jiang H."/>
            <person name="Korchina V."/>
            <person name="Kovar C."/>
            <person name="Lara F."/>
            <person name="Lee S."/>
            <person name="Mata R."/>
            <person name="Mathew T."/>
            <person name="Moen C."/>
            <person name="Morales K."/>
            <person name="Munidasa M."/>
            <person name="Nazareth L."/>
            <person name="Ngo R."/>
            <person name="Nguyen L."/>
            <person name="Okwuonu G."/>
            <person name="Ongeri F."/>
            <person name="Patil S."/>
            <person name="Petrosino J."/>
            <person name="Pham C."/>
            <person name="Pham P."/>
            <person name="Pu L.-L."/>
            <person name="Puazo M."/>
            <person name="Raj R."/>
            <person name="Reid J."/>
            <person name="Rouhana J."/>
            <person name="Saada N."/>
            <person name="Shang Y."/>
            <person name="Simmons D."/>
            <person name="Thornton R."/>
            <person name="Warren J."/>
            <person name="Weissenberger G."/>
            <person name="Zhang J."/>
            <person name="Zhang L."/>
            <person name="Zhou C."/>
            <person name="Zhu D."/>
            <person name="Muzny D."/>
            <person name="Worley K."/>
            <person name="Gibbs R."/>
        </authorList>
    </citation>
    <scope>NUCLEOTIDE SEQUENCE [LARGE SCALE GENOMIC DNA]</scope>
    <source>
        <strain evidence="2 3">ATCC 49957</strain>
    </source>
</reference>
<dbReference type="PROSITE" id="PS50995">
    <property type="entry name" value="HTH_MARR_2"/>
    <property type="match status" value="1"/>
</dbReference>
<comment type="caution">
    <text evidence="2">The sequence shown here is derived from an EMBL/GenBank/DDBJ whole genome shotgun (WGS) entry which is preliminary data.</text>
</comment>
<accession>D5RH27</accession>
<gene>
    <name evidence="2" type="ORF">HMPREF0731_0386</name>
</gene>
<proteinExistence type="predicted"/>
<dbReference type="Pfam" id="PF12802">
    <property type="entry name" value="MarR_2"/>
    <property type="match status" value="1"/>
</dbReference>
<dbReference type="EMBL" id="ADVL01000074">
    <property type="protein sequence ID" value="EFH13393.1"/>
    <property type="molecule type" value="Genomic_DNA"/>
</dbReference>